<gene>
    <name evidence="2" type="ORF">HOP12_14635</name>
</gene>
<sequence>AGATRDSLYEAELRIVSDDAPLPGAGGQPDLVVTLRAQLTPGEAVGVGGTALPTATRLYPPYPNPLRGASTLRFDLARRSHVTLAVFDLTGRRVATLASRAFEPGDHRFHWDGRGEDGRALAGGLYFVRISGDQVATETARLAVIR</sequence>
<dbReference type="Proteomes" id="UP000580839">
    <property type="component" value="Unassembled WGS sequence"/>
</dbReference>
<feature type="non-terminal residue" evidence="2">
    <location>
        <position position="1"/>
    </location>
</feature>
<evidence type="ECO:0000313" key="3">
    <source>
        <dbReference type="Proteomes" id="UP000580839"/>
    </source>
</evidence>
<comment type="caution">
    <text evidence="2">The sequence shown here is derived from an EMBL/GenBank/DDBJ whole genome shotgun (WGS) entry which is preliminary data.</text>
</comment>
<dbReference type="EMBL" id="JABFRW010000192">
    <property type="protein sequence ID" value="NOT35378.1"/>
    <property type="molecule type" value="Genomic_DNA"/>
</dbReference>
<protein>
    <submittedName>
        <fullName evidence="2">T9SS type A sorting domain-containing protein</fullName>
    </submittedName>
</protein>
<name>A0A849SHZ9_UNCEI</name>
<dbReference type="InterPro" id="IPR026444">
    <property type="entry name" value="Secre_tail"/>
</dbReference>
<feature type="domain" description="FlgD/Vpr Ig-like" evidence="1">
    <location>
        <begin position="70"/>
        <end position="132"/>
    </location>
</feature>
<accession>A0A849SHZ9</accession>
<dbReference type="Pfam" id="PF13860">
    <property type="entry name" value="FlgD_ig"/>
    <property type="match status" value="1"/>
</dbReference>
<organism evidence="2 3">
    <name type="scientific">Eiseniibacteriota bacterium</name>
    <dbReference type="NCBI Taxonomy" id="2212470"/>
    <lineage>
        <taxon>Bacteria</taxon>
        <taxon>Candidatus Eiseniibacteriota</taxon>
    </lineage>
</organism>
<proteinExistence type="predicted"/>
<dbReference type="Gene3D" id="2.60.40.4070">
    <property type="match status" value="1"/>
</dbReference>
<dbReference type="NCBIfam" id="TIGR04183">
    <property type="entry name" value="Por_Secre_tail"/>
    <property type="match status" value="1"/>
</dbReference>
<evidence type="ECO:0000313" key="2">
    <source>
        <dbReference type="EMBL" id="NOT35378.1"/>
    </source>
</evidence>
<evidence type="ECO:0000259" key="1">
    <source>
        <dbReference type="Pfam" id="PF13860"/>
    </source>
</evidence>
<reference evidence="2 3" key="1">
    <citation type="submission" date="2020-04" db="EMBL/GenBank/DDBJ databases">
        <title>Metagenomic profiling of ammonia- and methane-oxidizing microorganisms in a Dutch drinking water treatment plant.</title>
        <authorList>
            <person name="Poghosyan L."/>
            <person name="Leucker S."/>
        </authorList>
    </citation>
    <scope>NUCLEOTIDE SEQUENCE [LARGE SCALE GENOMIC DNA]</scope>
    <source>
        <strain evidence="2">S-RSF-IL-03</strain>
    </source>
</reference>
<dbReference type="InterPro" id="IPR025965">
    <property type="entry name" value="FlgD/Vpr_Ig-like"/>
</dbReference>
<dbReference type="AlphaFoldDB" id="A0A849SHZ9"/>